<dbReference type="RefSeq" id="WP_008802973.1">
    <property type="nucleotide sequence ID" value="NZ_KQ235737.1"/>
</dbReference>
<gene>
    <name evidence="2" type="ORF">FSCG_00983</name>
</gene>
<name>A0A0M1VUK1_FUSVC</name>
<organism evidence="2 3">
    <name type="scientific">Fusobacterium vincentii 4_1_13</name>
    <dbReference type="NCBI Taxonomy" id="469606"/>
    <lineage>
        <taxon>Bacteria</taxon>
        <taxon>Fusobacteriati</taxon>
        <taxon>Fusobacteriota</taxon>
        <taxon>Fusobacteriia</taxon>
        <taxon>Fusobacteriales</taxon>
        <taxon>Fusobacteriaceae</taxon>
        <taxon>Fusobacterium</taxon>
    </lineage>
</organism>
<dbReference type="eggNOG" id="ENOG50339HP">
    <property type="taxonomic scope" value="Bacteria"/>
</dbReference>
<comment type="caution">
    <text evidence="2">The sequence shown here is derived from an EMBL/GenBank/DDBJ whole genome shotgun (WGS) entry which is preliminary data.</text>
</comment>
<accession>A0A0M1VUK1</accession>
<evidence type="ECO:0000256" key="1">
    <source>
        <dbReference type="SAM" id="Coils"/>
    </source>
</evidence>
<evidence type="ECO:0000313" key="3">
    <source>
        <dbReference type="Proteomes" id="UP000004925"/>
    </source>
</evidence>
<sequence>MKIGIDLSDLKNELKEIKKNNESKKNEIAEKIMLDINNYKYINFTNDPEIDDFLNDNSFKILNLAAGANILLGSVFIEVQDYLSNLENADATYIKWLESNGFNRMTALRYKRRAEIYNSLTSSKAKYFIGITSQRIIDEIAKAENKEEIINYLEEMEEFDNIEDFLKKDIVLEIEEKKEKGNIEIKERIKKLPLKNIEKLDTEKQKQIDSLVHQIEELLKEQK</sequence>
<dbReference type="HOGENOM" id="CLU_105367_0_0_0"/>
<evidence type="ECO:0000313" key="2">
    <source>
        <dbReference type="EMBL" id="EEO40270.1"/>
    </source>
</evidence>
<protein>
    <submittedName>
        <fullName evidence="2">Uncharacterized protein</fullName>
    </submittedName>
</protein>
<proteinExistence type="predicted"/>
<reference evidence="2 3" key="1">
    <citation type="submission" date="2011-10" db="EMBL/GenBank/DDBJ databases">
        <title>The Genome Sequence of Fusobacterium sp. 4_1_13.</title>
        <authorList>
            <consortium name="The Broad Institute Genome Sequencing Platform"/>
            <person name="Earl A."/>
            <person name="Ward D."/>
            <person name="Feldgarden M."/>
            <person name="Gevers D."/>
            <person name="Strauss J."/>
            <person name="Ambrose C."/>
            <person name="Allen-Vercoe E."/>
            <person name="Young S.K."/>
            <person name="Zeng Q."/>
            <person name="Gargeya S."/>
            <person name="Fitzgerald M."/>
            <person name="Haas B."/>
            <person name="Abouelleil A."/>
            <person name="Alvarado L."/>
            <person name="Arachchi H.M."/>
            <person name="Berlin A."/>
            <person name="Brown A."/>
            <person name="Chapman S.B."/>
            <person name="Chen Z."/>
            <person name="Dunbar C."/>
            <person name="Freedman E."/>
            <person name="Gearin G."/>
            <person name="Goldberg J."/>
            <person name="Griggs A."/>
            <person name="Gujja S."/>
            <person name="Heiman D."/>
            <person name="Howarth C."/>
            <person name="Larson L."/>
            <person name="Lui A."/>
            <person name="MacDonald P.J."/>
            <person name="Montmayeur A."/>
            <person name="Murphy C."/>
            <person name="Neiman D."/>
            <person name="Pearson M."/>
            <person name="Priest M."/>
            <person name="Roberts A."/>
            <person name="Saif S."/>
            <person name="Shea T."/>
            <person name="Shenoy N."/>
            <person name="Sisk P."/>
            <person name="Stolte C."/>
            <person name="Sykes S."/>
            <person name="Wortman J."/>
            <person name="Nusbaum C."/>
            <person name="Birren B."/>
        </authorList>
    </citation>
    <scope>NUCLEOTIDE SEQUENCE [LARGE SCALE GENOMIC DNA]</scope>
    <source>
        <strain evidence="2 3">4_1_13</strain>
    </source>
</reference>
<feature type="coiled-coil region" evidence="1">
    <location>
        <begin position="7"/>
        <end position="34"/>
    </location>
</feature>
<dbReference type="EMBL" id="ACDE02000019">
    <property type="protein sequence ID" value="EEO40270.1"/>
    <property type="molecule type" value="Genomic_DNA"/>
</dbReference>
<keyword evidence="1" id="KW-0175">Coiled coil</keyword>
<dbReference type="Proteomes" id="UP000004925">
    <property type="component" value="Unassembled WGS sequence"/>
</dbReference>
<dbReference type="AlphaFoldDB" id="A0A0M1VUK1"/>